<dbReference type="EMBL" id="JACOOJ010000005">
    <property type="protein sequence ID" value="MBC5632066.1"/>
    <property type="molecule type" value="Genomic_DNA"/>
</dbReference>
<keyword evidence="1" id="KW-0732">Signal</keyword>
<dbReference type="Pfam" id="PF04015">
    <property type="entry name" value="DUF362"/>
    <property type="match status" value="1"/>
</dbReference>
<gene>
    <name evidence="3" type="ORF">H8S65_04665</name>
</gene>
<name>A0ABR7DKU8_9BACT</name>
<feature type="domain" description="DUF362" evidence="2">
    <location>
        <begin position="231"/>
        <end position="336"/>
    </location>
</feature>
<dbReference type="InterPro" id="IPR007160">
    <property type="entry name" value="DUF362"/>
</dbReference>
<sequence>MQRRNFFRSIALGSMSAALSPIVKAAPLQDTVKQKPATNIDEATAIPRTSHSMPGKYPGKVIKTNHPACIVDGQPSETAAYEMLKTSMLNLTGKANLRDAWLELVGPQDIIGLKVNPIAGKLLSTSHAVTRSIVKQLEETGIPRKNLIIWDRREADLKESGFTEENYPGIKIIGTEYQDENGSYIDKEGKFYGESRIDKSQSFFVDLEGEYDAYTMPYMINGGKHSYFTRICTEMVTKIINVPVIKNAGTTITVCMKNLAFGSITNTARLHGLMWHDTCAYACAFPPLRDKVVLNIADGLTGCFDGGPAANPQFICHYNTLVVGTDPVATDRICYDIVLAKRIEEGLQDSEKAGARAYMETAQQLQLGVADKDKIELKEINLEA</sequence>
<dbReference type="RefSeq" id="WP_186928851.1">
    <property type="nucleotide sequence ID" value="NZ_JACOOJ010000005.1"/>
</dbReference>
<feature type="chain" id="PRO_5045832650" evidence="1">
    <location>
        <begin position="26"/>
        <end position="384"/>
    </location>
</feature>
<organism evidence="3 4">
    <name type="scientific">Parabacteroides hominis</name>
    <dbReference type="NCBI Taxonomy" id="2763057"/>
    <lineage>
        <taxon>Bacteria</taxon>
        <taxon>Pseudomonadati</taxon>
        <taxon>Bacteroidota</taxon>
        <taxon>Bacteroidia</taxon>
        <taxon>Bacteroidales</taxon>
        <taxon>Tannerellaceae</taxon>
        <taxon>Parabacteroides</taxon>
    </lineage>
</organism>
<comment type="caution">
    <text evidence="3">The sequence shown here is derived from an EMBL/GenBank/DDBJ whole genome shotgun (WGS) entry which is preliminary data.</text>
</comment>
<feature type="signal peptide" evidence="1">
    <location>
        <begin position="1"/>
        <end position="25"/>
    </location>
</feature>
<keyword evidence="4" id="KW-1185">Reference proteome</keyword>
<evidence type="ECO:0000256" key="1">
    <source>
        <dbReference type="SAM" id="SignalP"/>
    </source>
</evidence>
<accession>A0ABR7DKU8</accession>
<reference evidence="3 4" key="1">
    <citation type="submission" date="2020-08" db="EMBL/GenBank/DDBJ databases">
        <title>Genome public.</title>
        <authorList>
            <person name="Liu C."/>
            <person name="Sun Q."/>
        </authorList>
    </citation>
    <scope>NUCLEOTIDE SEQUENCE [LARGE SCALE GENOMIC DNA]</scope>
    <source>
        <strain evidence="3 4">NSJ-79</strain>
    </source>
</reference>
<evidence type="ECO:0000259" key="2">
    <source>
        <dbReference type="Pfam" id="PF04015"/>
    </source>
</evidence>
<evidence type="ECO:0000313" key="3">
    <source>
        <dbReference type="EMBL" id="MBC5632066.1"/>
    </source>
</evidence>
<protein>
    <submittedName>
        <fullName evidence="3">DUF362 domain-containing protein</fullName>
    </submittedName>
</protein>
<dbReference type="Proteomes" id="UP000651475">
    <property type="component" value="Unassembled WGS sequence"/>
</dbReference>
<evidence type="ECO:0000313" key="4">
    <source>
        <dbReference type="Proteomes" id="UP000651475"/>
    </source>
</evidence>
<proteinExistence type="predicted"/>